<name>A0A392TCP3_9FABA</name>
<feature type="region of interest" description="Disordered" evidence="1">
    <location>
        <begin position="45"/>
        <end position="69"/>
    </location>
</feature>
<feature type="non-terminal residue" evidence="2">
    <location>
        <position position="1"/>
    </location>
</feature>
<comment type="caution">
    <text evidence="2">The sequence shown here is derived from an EMBL/GenBank/DDBJ whole genome shotgun (WGS) entry which is preliminary data.</text>
</comment>
<protein>
    <submittedName>
        <fullName evidence="2">Uncharacterized protein</fullName>
    </submittedName>
</protein>
<reference evidence="2 3" key="1">
    <citation type="journal article" date="2018" name="Front. Plant Sci.">
        <title>Red Clover (Trifolium pratense) and Zigzag Clover (T. medium) - A Picture of Genomic Similarities and Differences.</title>
        <authorList>
            <person name="Dluhosova J."/>
            <person name="Istvanek J."/>
            <person name="Nedelnik J."/>
            <person name="Repkova J."/>
        </authorList>
    </citation>
    <scope>NUCLEOTIDE SEQUENCE [LARGE SCALE GENOMIC DNA]</scope>
    <source>
        <strain evidence="3">cv. 10/8</strain>
        <tissue evidence="2">Leaf</tissue>
    </source>
</reference>
<sequence length="69" mass="7657">SSGTRFNWHLELDGEGNNDFFKFGGTSTLPLSRFGDMIIISGGKSEWKEEKEDGDDIRESSLRDGCKGV</sequence>
<proteinExistence type="predicted"/>
<evidence type="ECO:0000313" key="2">
    <source>
        <dbReference type="EMBL" id="MCI58662.1"/>
    </source>
</evidence>
<dbReference type="EMBL" id="LXQA010549887">
    <property type="protein sequence ID" value="MCI58662.1"/>
    <property type="molecule type" value="Genomic_DNA"/>
</dbReference>
<evidence type="ECO:0000256" key="1">
    <source>
        <dbReference type="SAM" id="MobiDB-lite"/>
    </source>
</evidence>
<keyword evidence="3" id="KW-1185">Reference proteome</keyword>
<dbReference type="AlphaFoldDB" id="A0A392TCP3"/>
<evidence type="ECO:0000313" key="3">
    <source>
        <dbReference type="Proteomes" id="UP000265520"/>
    </source>
</evidence>
<organism evidence="2 3">
    <name type="scientific">Trifolium medium</name>
    <dbReference type="NCBI Taxonomy" id="97028"/>
    <lineage>
        <taxon>Eukaryota</taxon>
        <taxon>Viridiplantae</taxon>
        <taxon>Streptophyta</taxon>
        <taxon>Embryophyta</taxon>
        <taxon>Tracheophyta</taxon>
        <taxon>Spermatophyta</taxon>
        <taxon>Magnoliopsida</taxon>
        <taxon>eudicotyledons</taxon>
        <taxon>Gunneridae</taxon>
        <taxon>Pentapetalae</taxon>
        <taxon>rosids</taxon>
        <taxon>fabids</taxon>
        <taxon>Fabales</taxon>
        <taxon>Fabaceae</taxon>
        <taxon>Papilionoideae</taxon>
        <taxon>50 kb inversion clade</taxon>
        <taxon>NPAAA clade</taxon>
        <taxon>Hologalegina</taxon>
        <taxon>IRL clade</taxon>
        <taxon>Trifolieae</taxon>
        <taxon>Trifolium</taxon>
    </lineage>
</organism>
<accession>A0A392TCP3</accession>
<dbReference type="Proteomes" id="UP000265520">
    <property type="component" value="Unassembled WGS sequence"/>
</dbReference>